<keyword evidence="5" id="KW-1185">Reference proteome</keyword>
<accession>A0A1W9ZEI5</accession>
<evidence type="ECO:0000256" key="2">
    <source>
        <dbReference type="PROSITE-ProRule" id="PRU00335"/>
    </source>
</evidence>
<dbReference type="PROSITE" id="PS50977">
    <property type="entry name" value="HTH_TETR_2"/>
    <property type="match status" value="1"/>
</dbReference>
<dbReference type="OrthoDB" id="7506349at2"/>
<dbReference type="Proteomes" id="UP000192284">
    <property type="component" value="Unassembled WGS sequence"/>
</dbReference>
<dbReference type="GO" id="GO:0003677">
    <property type="term" value="F:DNA binding"/>
    <property type="evidence" value="ECO:0007669"/>
    <property type="project" value="UniProtKB-UniRule"/>
</dbReference>
<sequence>MPANPERRVQILDTAIGILADEGVGGLTHRQVDDRAGLPSGTTSNYFRTRQALLEATASRTVDLHWQRVEALRAAIGSLTRDGVKALMTRMLSEPDDEFRRYTLARFELFMEGTRRPRLQPLLKDLQAAAVKSATLIIEAAGFTPTPEQMDELSRLLNGYAFSSLTMPGGGDPAELIDRLLSMFFGSAPTRGPRSDEI</sequence>
<comment type="caution">
    <text evidence="4">The sequence shown here is derived from an EMBL/GenBank/DDBJ whole genome shotgun (WGS) entry which is preliminary data.</text>
</comment>
<keyword evidence="1 2" id="KW-0238">DNA-binding</keyword>
<dbReference type="InterPro" id="IPR041583">
    <property type="entry name" value="TetR_C_31"/>
</dbReference>
<dbReference type="InterPro" id="IPR001647">
    <property type="entry name" value="HTH_TetR"/>
</dbReference>
<gene>
    <name evidence="4" type="ORF">BST12_24105</name>
</gene>
<dbReference type="Pfam" id="PF17940">
    <property type="entry name" value="TetR_C_31"/>
    <property type="match status" value="1"/>
</dbReference>
<feature type="domain" description="HTH tetR-type" evidence="3">
    <location>
        <begin position="5"/>
        <end position="65"/>
    </location>
</feature>
<reference evidence="4 5" key="1">
    <citation type="submission" date="2017-02" db="EMBL/GenBank/DDBJ databases">
        <title>The new phylogeny of genus Mycobacterium.</title>
        <authorList>
            <person name="Tortoli E."/>
            <person name="Trovato A."/>
            <person name="Cirillo D.M."/>
        </authorList>
    </citation>
    <scope>NUCLEOTIDE SEQUENCE [LARGE SCALE GENOMIC DNA]</scope>
    <source>
        <strain evidence="4 5">DSM 45057</strain>
    </source>
</reference>
<proteinExistence type="predicted"/>
<dbReference type="AlphaFoldDB" id="A0A1W9ZEI5"/>
<dbReference type="Pfam" id="PF00440">
    <property type="entry name" value="TetR_N"/>
    <property type="match status" value="1"/>
</dbReference>
<evidence type="ECO:0000313" key="4">
    <source>
        <dbReference type="EMBL" id="ORA13318.1"/>
    </source>
</evidence>
<dbReference type="EMBL" id="MVHE01000064">
    <property type="protein sequence ID" value="ORA13318.1"/>
    <property type="molecule type" value="Genomic_DNA"/>
</dbReference>
<feature type="DNA-binding region" description="H-T-H motif" evidence="2">
    <location>
        <begin position="28"/>
        <end position="47"/>
    </location>
</feature>
<dbReference type="InterPro" id="IPR009057">
    <property type="entry name" value="Homeodomain-like_sf"/>
</dbReference>
<dbReference type="RefSeq" id="WP_083115756.1">
    <property type="nucleotide sequence ID" value="NZ_JACKTS010000040.1"/>
</dbReference>
<evidence type="ECO:0000259" key="3">
    <source>
        <dbReference type="PROSITE" id="PS50977"/>
    </source>
</evidence>
<evidence type="ECO:0000313" key="5">
    <source>
        <dbReference type="Proteomes" id="UP000192284"/>
    </source>
</evidence>
<name>A0A1W9ZEI5_MYCAN</name>
<protein>
    <recommendedName>
        <fullName evidence="3">HTH tetR-type domain-containing protein</fullName>
    </recommendedName>
</protein>
<evidence type="ECO:0000256" key="1">
    <source>
        <dbReference type="ARBA" id="ARBA00023125"/>
    </source>
</evidence>
<dbReference type="SUPFAM" id="SSF46689">
    <property type="entry name" value="Homeodomain-like"/>
    <property type="match status" value="1"/>
</dbReference>
<organism evidence="4 5">
    <name type="scientific">Mycobacterium angelicum</name>
    <dbReference type="NCBI Taxonomy" id="470074"/>
    <lineage>
        <taxon>Bacteria</taxon>
        <taxon>Bacillati</taxon>
        <taxon>Actinomycetota</taxon>
        <taxon>Actinomycetes</taxon>
        <taxon>Mycobacteriales</taxon>
        <taxon>Mycobacteriaceae</taxon>
        <taxon>Mycobacterium</taxon>
    </lineage>
</organism>
<dbReference type="Gene3D" id="1.10.357.10">
    <property type="entry name" value="Tetracycline Repressor, domain 2"/>
    <property type="match status" value="1"/>
</dbReference>